<gene>
    <name evidence="2" type="ORF">FF36_04258</name>
</gene>
<feature type="domain" description="MOSC" evidence="1">
    <location>
        <begin position="20"/>
        <end position="156"/>
    </location>
</feature>
<name>A0A0D8BB05_9ACTN</name>
<organism evidence="2 3">
    <name type="scientific">Frankia torreyi</name>
    <dbReference type="NCBI Taxonomy" id="1856"/>
    <lineage>
        <taxon>Bacteria</taxon>
        <taxon>Bacillati</taxon>
        <taxon>Actinomycetota</taxon>
        <taxon>Actinomycetes</taxon>
        <taxon>Frankiales</taxon>
        <taxon>Frankiaceae</taxon>
        <taxon>Frankia</taxon>
    </lineage>
</organism>
<dbReference type="InterPro" id="IPR011037">
    <property type="entry name" value="Pyrv_Knase-like_insert_dom_sf"/>
</dbReference>
<keyword evidence="3" id="KW-1185">Reference proteome</keyword>
<dbReference type="GO" id="GO:0030170">
    <property type="term" value="F:pyridoxal phosphate binding"/>
    <property type="evidence" value="ECO:0007669"/>
    <property type="project" value="InterPro"/>
</dbReference>
<reference evidence="2 3" key="2">
    <citation type="journal article" date="2016" name="Genome Announc.">
        <title>Permanent Draft Genome Sequences for Two Variants of Frankia sp. Strain CpI1, the First Frankia Strain Isolated from Root Nodules of Comptonia peregrina.</title>
        <authorList>
            <person name="Oshone R."/>
            <person name="Hurst S.G.IV."/>
            <person name="Abebe-Akele F."/>
            <person name="Simpson S."/>
            <person name="Morris K."/>
            <person name="Thomas W.K."/>
            <person name="Tisa L.S."/>
        </authorList>
    </citation>
    <scope>NUCLEOTIDE SEQUENCE [LARGE SCALE GENOMIC DNA]</scope>
    <source>
        <strain evidence="3">CpI1-S</strain>
    </source>
</reference>
<dbReference type="InterPro" id="IPR005302">
    <property type="entry name" value="MoCF_Sase_C"/>
</dbReference>
<protein>
    <submittedName>
        <fullName evidence="2">MOSC domain</fullName>
    </submittedName>
</protein>
<evidence type="ECO:0000313" key="2">
    <source>
        <dbReference type="EMBL" id="KJE21448.1"/>
    </source>
</evidence>
<dbReference type="Gene3D" id="2.40.33.20">
    <property type="entry name" value="PK beta-barrel domain-like"/>
    <property type="match status" value="1"/>
</dbReference>
<comment type="caution">
    <text evidence="2">The sequence shown here is derived from an EMBL/GenBank/DDBJ whole genome shotgun (WGS) entry which is preliminary data.</text>
</comment>
<sequence length="159" mass="16905">MDRGGRLVGIYTAAGRGAAMRARSRVRVIEGQGLDGDRYAAGTGTYSAWGGSGRAVTLIAREAIRAVVDDGRVTLAEHETRRNLVTEGIDLPDLIGRAFRVGDVVLYGARPCPPCGYLERLLDRPGLWRALAERGGLRADVMRGGTVELGAAIVPLFTG</sequence>
<dbReference type="AlphaFoldDB" id="A0A0D8BB05"/>
<dbReference type="PANTHER" id="PTHR36930:SF1">
    <property type="entry name" value="MOSC DOMAIN-CONTAINING PROTEIN"/>
    <property type="match status" value="1"/>
</dbReference>
<dbReference type="RefSeq" id="WP_044886803.1">
    <property type="nucleotide sequence ID" value="NZ_JYFN01000037.1"/>
</dbReference>
<proteinExistence type="predicted"/>
<dbReference type="GO" id="GO:0030151">
    <property type="term" value="F:molybdenum ion binding"/>
    <property type="evidence" value="ECO:0007669"/>
    <property type="project" value="InterPro"/>
</dbReference>
<dbReference type="PROSITE" id="PS51340">
    <property type="entry name" value="MOSC"/>
    <property type="match status" value="1"/>
</dbReference>
<dbReference type="OrthoDB" id="192945at2"/>
<dbReference type="PANTHER" id="PTHR36930">
    <property type="entry name" value="METAL-SULFUR CLUSTER BIOSYNTHESIS PROTEINS YUAD-RELATED"/>
    <property type="match status" value="1"/>
</dbReference>
<dbReference type="GO" id="GO:0003824">
    <property type="term" value="F:catalytic activity"/>
    <property type="evidence" value="ECO:0007669"/>
    <property type="project" value="InterPro"/>
</dbReference>
<reference evidence="3" key="1">
    <citation type="submission" date="2015-02" db="EMBL/GenBank/DDBJ databases">
        <title>Draft Genome of Frankia sp. CpI1-S.</title>
        <authorList>
            <person name="Oshone R.T."/>
            <person name="Ngom M."/>
            <person name="Ghodhbane-Gtari F."/>
            <person name="Gtari M."/>
            <person name="Morris K."/>
            <person name="Thomas K."/>
            <person name="Sen A."/>
            <person name="Tisa L.S."/>
        </authorList>
    </citation>
    <scope>NUCLEOTIDE SEQUENCE [LARGE SCALE GENOMIC DNA]</scope>
    <source>
        <strain evidence="3">CpI1-S</strain>
    </source>
</reference>
<dbReference type="InterPro" id="IPR052716">
    <property type="entry name" value="MOSC_domain"/>
</dbReference>
<dbReference type="SUPFAM" id="SSF50800">
    <property type="entry name" value="PK beta-barrel domain-like"/>
    <property type="match status" value="1"/>
</dbReference>
<evidence type="ECO:0000313" key="3">
    <source>
        <dbReference type="Proteomes" id="UP000032545"/>
    </source>
</evidence>
<dbReference type="EMBL" id="JYFN01000037">
    <property type="protein sequence ID" value="KJE21448.1"/>
    <property type="molecule type" value="Genomic_DNA"/>
</dbReference>
<dbReference type="Proteomes" id="UP000032545">
    <property type="component" value="Unassembled WGS sequence"/>
</dbReference>
<dbReference type="Pfam" id="PF03473">
    <property type="entry name" value="MOSC"/>
    <property type="match status" value="1"/>
</dbReference>
<dbReference type="PATRIC" id="fig|1502723.3.peg.3978"/>
<evidence type="ECO:0000259" key="1">
    <source>
        <dbReference type="PROSITE" id="PS51340"/>
    </source>
</evidence>
<accession>A0A0D8BB05</accession>